<evidence type="ECO:0000313" key="11">
    <source>
        <dbReference type="Proteomes" id="UP000887567"/>
    </source>
</evidence>
<dbReference type="PANTHER" id="PTHR45614">
    <property type="entry name" value="MYB PROTEIN-RELATED"/>
    <property type="match status" value="1"/>
</dbReference>
<dbReference type="Pfam" id="PF09316">
    <property type="entry name" value="Cmyb_C"/>
    <property type="match status" value="1"/>
</dbReference>
<evidence type="ECO:0000256" key="3">
    <source>
        <dbReference type="ARBA" id="ARBA00023015"/>
    </source>
</evidence>
<dbReference type="InterPro" id="IPR001005">
    <property type="entry name" value="SANT/Myb"/>
</dbReference>
<dbReference type="SUPFAM" id="SSF46689">
    <property type="entry name" value="Homeodomain-like"/>
    <property type="match status" value="2"/>
</dbReference>
<dbReference type="Pfam" id="PF13921">
    <property type="entry name" value="Myb_DNA-bind_6"/>
    <property type="match status" value="1"/>
</dbReference>
<dbReference type="GO" id="GO:0000978">
    <property type="term" value="F:RNA polymerase II cis-regulatory region sequence-specific DNA binding"/>
    <property type="evidence" value="ECO:0007669"/>
    <property type="project" value="TreeGrafter"/>
</dbReference>
<feature type="compositionally biased region" description="Polar residues" evidence="7">
    <location>
        <begin position="260"/>
        <end position="300"/>
    </location>
</feature>
<sequence>MLLLLKAAESVAANDYSFKSDDEENDVVERSYRRKKKINKGRWTKEEDEKLKTLAGDYGPSDWKELAAKFPDRTDTQCQQRWHKVLNPELIKGPWTKEEDEKVVELVHKYGPKKWSLIAQHLKGRIGKQCRERWHNHLNPNIKKSAWTEEEDRLIYEAHKKMGNKWAEIAKVIPGRTDNAIKNHWNSTMRRRVESFGYDHYKKNRYAGEKGRHGRPSSTKKERRRREDFDDDGINNQVSVPMAMPTTRTVVLEHGKYSRGPTQVSNLGSSSLTSIRPRSQVNQYHVSKSSKGDPTSETSPFRSYILSQSLLDSDPSTWGDLSTFENGTGPSKGHASTKLTSPGTRGYRFDGSTLAGLQSDGSLIPITSPVLQTRFSTPPTILRRAKKRKAPEENDSSASLSTIIHQERSDSIFSSPKTCTPIKSLPFSPSQFLNSPGSKRRTSTPSEQKTTSTSTTVNATLNTPTLTDTNNNNSEEDYRTPRIRRTLLHMSPRTPTPFKNALKILNETKMAHTPAHFDEDFSEIIKKEAEESGVDISCSVAKEPVRKARASLCKRMEDNMELVTPALFNCSNEEPSVKVEKSIMAPSTSLSKPDGLDDSGIAQTSSLLLSPTQDIIKPAEIFGKQDLFVTPSTNLNHELSKNKRKNNLMRPLQFQETPRKIQNINMDTTWEQVACGKTPDQQFVTEQAKNFIASYRPAARTLHFNAPTMA</sequence>
<feature type="domain" description="HTH myb-type" evidence="9">
    <location>
        <begin position="143"/>
        <end position="193"/>
    </location>
</feature>
<dbReference type="Proteomes" id="UP000887567">
    <property type="component" value="Unplaced"/>
</dbReference>
<dbReference type="CDD" id="cd00167">
    <property type="entry name" value="SANT"/>
    <property type="match status" value="3"/>
</dbReference>
<reference evidence="10" key="1">
    <citation type="submission" date="2022-11" db="UniProtKB">
        <authorList>
            <consortium name="EnsemblMetazoa"/>
        </authorList>
    </citation>
    <scope>IDENTIFICATION</scope>
</reference>
<dbReference type="GO" id="GO:0005634">
    <property type="term" value="C:nucleus"/>
    <property type="evidence" value="ECO:0007669"/>
    <property type="project" value="UniProtKB-SubCell"/>
</dbReference>
<dbReference type="OrthoDB" id="2143914at2759"/>
<dbReference type="KEGG" id="epa:110249556"/>
<feature type="domain" description="HTH myb-type" evidence="9">
    <location>
        <begin position="87"/>
        <end position="142"/>
    </location>
</feature>
<organism evidence="10 11">
    <name type="scientific">Exaiptasia diaphana</name>
    <name type="common">Tropical sea anemone</name>
    <name type="synonym">Aiptasia pulchella</name>
    <dbReference type="NCBI Taxonomy" id="2652724"/>
    <lineage>
        <taxon>Eukaryota</taxon>
        <taxon>Metazoa</taxon>
        <taxon>Cnidaria</taxon>
        <taxon>Anthozoa</taxon>
        <taxon>Hexacorallia</taxon>
        <taxon>Actiniaria</taxon>
        <taxon>Aiptasiidae</taxon>
        <taxon>Exaiptasia</taxon>
    </lineage>
</organism>
<feature type="compositionally biased region" description="Low complexity" evidence="7">
    <location>
        <begin position="443"/>
        <end position="473"/>
    </location>
</feature>
<dbReference type="GO" id="GO:0000981">
    <property type="term" value="F:DNA-binding transcription factor activity, RNA polymerase II-specific"/>
    <property type="evidence" value="ECO:0007669"/>
    <property type="project" value="TreeGrafter"/>
</dbReference>
<dbReference type="PROSITE" id="PS50090">
    <property type="entry name" value="MYB_LIKE"/>
    <property type="match status" value="3"/>
</dbReference>
<dbReference type="PANTHER" id="PTHR45614:SF25">
    <property type="entry name" value="MYB PROTEIN"/>
    <property type="match status" value="1"/>
</dbReference>
<dbReference type="OMA" id="QMGGFPF"/>
<dbReference type="InterPro" id="IPR015395">
    <property type="entry name" value="C-myb_C"/>
</dbReference>
<dbReference type="PROSITE" id="PS51294">
    <property type="entry name" value="HTH_MYB"/>
    <property type="match status" value="3"/>
</dbReference>
<evidence type="ECO:0000259" key="9">
    <source>
        <dbReference type="PROSITE" id="PS51294"/>
    </source>
</evidence>
<keyword evidence="4" id="KW-0238">DNA-binding</keyword>
<dbReference type="RefSeq" id="XP_020911790.1">
    <property type="nucleotide sequence ID" value="XM_021056131.2"/>
</dbReference>
<dbReference type="AlphaFoldDB" id="A0A913XY89"/>
<dbReference type="InterPro" id="IPR017930">
    <property type="entry name" value="Myb_dom"/>
</dbReference>
<feature type="domain" description="HTH myb-type" evidence="9">
    <location>
        <begin position="35"/>
        <end position="86"/>
    </location>
</feature>
<dbReference type="Pfam" id="PF00249">
    <property type="entry name" value="Myb_DNA-binding"/>
    <property type="match status" value="1"/>
</dbReference>
<keyword evidence="5" id="KW-0804">Transcription</keyword>
<keyword evidence="2" id="KW-0677">Repeat</keyword>
<evidence type="ECO:0000259" key="8">
    <source>
        <dbReference type="PROSITE" id="PS50090"/>
    </source>
</evidence>
<feature type="region of interest" description="Disordered" evidence="7">
    <location>
        <begin position="375"/>
        <end position="478"/>
    </location>
</feature>
<feature type="domain" description="Myb-like" evidence="8">
    <location>
        <begin position="35"/>
        <end position="86"/>
    </location>
</feature>
<feature type="domain" description="Myb-like" evidence="8">
    <location>
        <begin position="87"/>
        <end position="138"/>
    </location>
</feature>
<name>A0A913XY89_EXADI</name>
<evidence type="ECO:0000256" key="4">
    <source>
        <dbReference type="ARBA" id="ARBA00023125"/>
    </source>
</evidence>
<keyword evidence="6" id="KW-0539">Nucleus</keyword>
<dbReference type="FunFam" id="1.10.10.60:FF:000016">
    <property type="entry name" value="Transcriptional activator Myb isoform A"/>
    <property type="match status" value="1"/>
</dbReference>
<feature type="domain" description="Myb-like" evidence="8">
    <location>
        <begin position="139"/>
        <end position="189"/>
    </location>
</feature>
<keyword evidence="3" id="KW-0805">Transcription regulation</keyword>
<evidence type="ECO:0008006" key="12">
    <source>
        <dbReference type="Google" id="ProtNLM"/>
    </source>
</evidence>
<feature type="compositionally biased region" description="Polar residues" evidence="7">
    <location>
        <begin position="427"/>
        <end position="437"/>
    </location>
</feature>
<dbReference type="Gene3D" id="1.10.10.60">
    <property type="entry name" value="Homeodomain-like"/>
    <property type="match status" value="3"/>
</dbReference>
<dbReference type="FunFam" id="1.10.10.60:FF:000010">
    <property type="entry name" value="Transcriptional activator Myb isoform A"/>
    <property type="match status" value="1"/>
</dbReference>
<evidence type="ECO:0000256" key="7">
    <source>
        <dbReference type="SAM" id="MobiDB-lite"/>
    </source>
</evidence>
<protein>
    <recommendedName>
        <fullName evidence="12">Myb protein</fullName>
    </recommendedName>
</protein>
<evidence type="ECO:0000313" key="10">
    <source>
        <dbReference type="EnsemblMetazoa" id="XP_020911790.1"/>
    </source>
</evidence>
<feature type="region of interest" description="Disordered" evidence="7">
    <location>
        <begin position="321"/>
        <end position="345"/>
    </location>
</feature>
<dbReference type="InterPro" id="IPR050560">
    <property type="entry name" value="MYB_TF"/>
</dbReference>
<evidence type="ECO:0000256" key="5">
    <source>
        <dbReference type="ARBA" id="ARBA00023163"/>
    </source>
</evidence>
<evidence type="ECO:0000256" key="1">
    <source>
        <dbReference type="ARBA" id="ARBA00004123"/>
    </source>
</evidence>
<keyword evidence="11" id="KW-1185">Reference proteome</keyword>
<dbReference type="EnsemblMetazoa" id="XM_021056131.2">
    <property type="protein sequence ID" value="XP_020911790.1"/>
    <property type="gene ID" value="LOC110249556"/>
</dbReference>
<dbReference type="InterPro" id="IPR009057">
    <property type="entry name" value="Homeodomain-like_sf"/>
</dbReference>
<feature type="region of interest" description="Disordered" evidence="7">
    <location>
        <begin position="204"/>
        <end position="300"/>
    </location>
</feature>
<proteinExistence type="predicted"/>
<dbReference type="SMART" id="SM00717">
    <property type="entry name" value="SANT"/>
    <property type="match status" value="3"/>
</dbReference>
<comment type="subcellular location">
    <subcellularLocation>
        <location evidence="1">Nucleus</location>
    </subcellularLocation>
</comment>
<evidence type="ECO:0000256" key="2">
    <source>
        <dbReference type="ARBA" id="ARBA00022737"/>
    </source>
</evidence>
<evidence type="ECO:0000256" key="6">
    <source>
        <dbReference type="ARBA" id="ARBA00023242"/>
    </source>
</evidence>
<dbReference type="GeneID" id="110249556"/>
<accession>A0A913XY89</accession>